<gene>
    <name evidence="3" type="ORF">BIN_B_05283</name>
</gene>
<organism evidence="3">
    <name type="scientific">Mycobacterium riyadhense</name>
    <dbReference type="NCBI Taxonomy" id="486698"/>
    <lineage>
        <taxon>Bacteria</taxon>
        <taxon>Bacillati</taxon>
        <taxon>Actinomycetota</taxon>
        <taxon>Actinomycetes</taxon>
        <taxon>Mycobacteriales</taxon>
        <taxon>Mycobacteriaceae</taxon>
        <taxon>Mycobacterium</taxon>
    </lineage>
</organism>
<accession>A0A653F3W8</accession>
<evidence type="ECO:0000256" key="1">
    <source>
        <dbReference type="SAM" id="MobiDB-lite"/>
    </source>
</evidence>
<sequence>MSTRVNDEWLHDIGVLRACADAVGTTDAHNPEIAGPAEDLGMINNHRDAAAAVNLDANDDGAYGAAYLDAHDPGASGHEATNDGGAETDEHSQQAQDCPTLDQPSDDGDAEPKRPRRFTPWVAGVFGGAVALATVLTTAGVSLLGARDAAPPPQPVKASLAPHPVAPPPATPSALAESADQPLPFTASADCPPGSTTAQSVADPDKPTPWICIRHTDGQPLSITLGPAGMERSYVITAVSIVPGDITPAQGTATEPWLRHRVVTRLQWQFNDTANTVLTQNTGNIHGEAVLPVPRVNASKITVIIQETSRPPASTATSTPPGGHGGIFEDILAPPPADPTLPTADPGQFDPSDTTFAVTSIKIIGHRAL</sequence>
<dbReference type="AlphaFoldDB" id="A0A653F3W8"/>
<reference evidence="3" key="1">
    <citation type="submission" date="2019-05" db="EMBL/GenBank/DDBJ databases">
        <authorList>
            <person name="Naeem R."/>
            <person name="Antony C."/>
            <person name="Guan Q."/>
        </authorList>
    </citation>
    <scope>NUCLEOTIDE SEQUENCE</scope>
    <source>
        <strain evidence="3">2</strain>
    </source>
</reference>
<name>A0A653F3W8_9MYCO</name>
<keyword evidence="2" id="KW-0472">Membrane</keyword>
<keyword evidence="2" id="KW-1133">Transmembrane helix</keyword>
<feature type="region of interest" description="Disordered" evidence="1">
    <location>
        <begin position="147"/>
        <end position="205"/>
    </location>
</feature>
<proteinExistence type="predicted"/>
<feature type="compositionally biased region" description="Low complexity" evidence="1">
    <location>
        <begin position="308"/>
        <end position="321"/>
    </location>
</feature>
<feature type="region of interest" description="Disordered" evidence="1">
    <location>
        <begin position="307"/>
        <end position="351"/>
    </location>
</feature>
<feature type="region of interest" description="Disordered" evidence="1">
    <location>
        <begin position="66"/>
        <end position="116"/>
    </location>
</feature>
<evidence type="ECO:0008006" key="4">
    <source>
        <dbReference type="Google" id="ProtNLM"/>
    </source>
</evidence>
<keyword evidence="2" id="KW-0812">Transmembrane</keyword>
<protein>
    <recommendedName>
        <fullName evidence="4">F5/8 type C domain-containing protein</fullName>
    </recommendedName>
</protein>
<dbReference type="EMBL" id="LR589176">
    <property type="protein sequence ID" value="VTP03861.1"/>
    <property type="molecule type" value="Genomic_DNA"/>
</dbReference>
<evidence type="ECO:0000313" key="3">
    <source>
        <dbReference type="EMBL" id="VTP03861.1"/>
    </source>
</evidence>
<evidence type="ECO:0000256" key="2">
    <source>
        <dbReference type="SAM" id="Phobius"/>
    </source>
</evidence>
<feature type="transmembrane region" description="Helical" evidence="2">
    <location>
        <begin position="121"/>
        <end position="145"/>
    </location>
</feature>